<feature type="compositionally biased region" description="Low complexity" evidence="6">
    <location>
        <begin position="240"/>
        <end position="250"/>
    </location>
</feature>
<dbReference type="GO" id="GO:0046982">
    <property type="term" value="F:protein heterodimerization activity"/>
    <property type="evidence" value="ECO:0007669"/>
    <property type="project" value="InterPro"/>
</dbReference>
<evidence type="ECO:0000256" key="6">
    <source>
        <dbReference type="SAM" id="MobiDB-lite"/>
    </source>
</evidence>
<reference evidence="9 10" key="1">
    <citation type="submission" date="2020-10" db="EMBL/GenBank/DDBJ databases">
        <title>The Coptis chinensis genome and diversification of protoberbering-type alkaloids.</title>
        <authorList>
            <person name="Wang B."/>
            <person name="Shu S."/>
            <person name="Song C."/>
            <person name="Liu Y."/>
        </authorList>
    </citation>
    <scope>NUCLEOTIDE SEQUENCE [LARGE SCALE GENOMIC DNA]</scope>
    <source>
        <strain evidence="9">HL-2020</strain>
        <tissue evidence="9">Leaf</tissue>
    </source>
</reference>
<keyword evidence="3" id="KW-0805">Transcription regulation</keyword>
<sequence>MEQKPQTPTEPPQSTIIKTPKPEIPTPQNPNPKPNPTPTPTPTPNVQTQPRPTQQPQQQVINRARPPYTTQYSPSLSSTTSTASTTTTSLQRSGVAIGVPAHQPRPQQPAPFTTAYGPAASLYAPAQVKQNIQGIQTIGNFGSLTAVRPAGVPQQRSPIPVLRPQTTATNQTLVANQNKIDLFFVLAEASRSSSESSVYEFSKHSITRYTTRLSKSKSAVDDGPVPGKQMHPPLASTSYRQQTRPQTLQQRTHHPQQQHPMTTVSHQQMASSQQPMSQLHQSQEVYGQQHAVTRVTQSMPHPQQGQRVLGPLNQKTPGTTVQAGPVQSGAPNTTSIVDAGESSNHILSKRSIHELVSQIDPSEKLDPEVEDILMEIAEDFVDSSRAAQFRHLVKQFRAMLPSFVNSYWIIFCIMLFHSGSDFILITAVGCSLAKHRKSTTLEAKDILLHLERNWHMTLPGFGADEIKGYKKQHTNDIHKERLAVIKKSMVSADTVNMKNSAGQAAGNFKGHAAKAPTTGSLKVHEVLSAN</sequence>
<feature type="domain" description="Transcription initiation factor TFIID subunit 12" evidence="8">
    <location>
        <begin position="348"/>
        <end position="384"/>
    </location>
</feature>
<dbReference type="GO" id="GO:0003677">
    <property type="term" value="F:DNA binding"/>
    <property type="evidence" value="ECO:0007669"/>
    <property type="project" value="TreeGrafter"/>
</dbReference>
<evidence type="ECO:0000256" key="4">
    <source>
        <dbReference type="ARBA" id="ARBA00023163"/>
    </source>
</evidence>
<feature type="compositionally biased region" description="Low complexity" evidence="6">
    <location>
        <begin position="257"/>
        <end position="278"/>
    </location>
</feature>
<feature type="region of interest" description="Disordered" evidence="6">
    <location>
        <begin position="1"/>
        <end position="90"/>
    </location>
</feature>
<dbReference type="GO" id="GO:0005669">
    <property type="term" value="C:transcription factor TFIID complex"/>
    <property type="evidence" value="ECO:0007669"/>
    <property type="project" value="InterPro"/>
</dbReference>
<dbReference type="AlphaFoldDB" id="A0A835LGU5"/>
<evidence type="ECO:0000256" key="2">
    <source>
        <dbReference type="ARBA" id="ARBA00007530"/>
    </source>
</evidence>
<feature type="domain" description="Transcription initiation factor TFIID subunit 12" evidence="8">
    <location>
        <begin position="417"/>
        <end position="456"/>
    </location>
</feature>
<dbReference type="Proteomes" id="UP000631114">
    <property type="component" value="Unassembled WGS sequence"/>
</dbReference>
<feature type="compositionally biased region" description="Polar residues" evidence="6">
    <location>
        <begin position="313"/>
        <end position="322"/>
    </location>
</feature>
<protein>
    <recommendedName>
        <fullName evidence="8">Transcription initiation factor TFIID subunit 12 domain-containing protein</fullName>
    </recommendedName>
</protein>
<dbReference type="GO" id="GO:0051123">
    <property type="term" value="P:RNA polymerase II preinitiation complex assembly"/>
    <property type="evidence" value="ECO:0007669"/>
    <property type="project" value="TreeGrafter"/>
</dbReference>
<organism evidence="9 10">
    <name type="scientific">Coptis chinensis</name>
    <dbReference type="NCBI Taxonomy" id="261450"/>
    <lineage>
        <taxon>Eukaryota</taxon>
        <taxon>Viridiplantae</taxon>
        <taxon>Streptophyta</taxon>
        <taxon>Embryophyta</taxon>
        <taxon>Tracheophyta</taxon>
        <taxon>Spermatophyta</taxon>
        <taxon>Magnoliopsida</taxon>
        <taxon>Ranunculales</taxon>
        <taxon>Ranunculaceae</taxon>
        <taxon>Coptidoideae</taxon>
        <taxon>Coptis</taxon>
    </lineage>
</organism>
<keyword evidence="10" id="KW-1185">Reference proteome</keyword>
<comment type="caution">
    <text evidence="9">The sequence shown here is derived from an EMBL/GenBank/DDBJ whole genome shotgun (WGS) entry which is preliminary data.</text>
</comment>
<comment type="subcellular location">
    <subcellularLocation>
        <location evidence="1">Nucleus</location>
    </subcellularLocation>
</comment>
<dbReference type="InterPro" id="IPR037794">
    <property type="entry name" value="TAF12"/>
</dbReference>
<feature type="region of interest" description="Disordered" evidence="6">
    <location>
        <begin position="212"/>
        <end position="338"/>
    </location>
</feature>
<dbReference type="GO" id="GO:0000124">
    <property type="term" value="C:SAGA complex"/>
    <property type="evidence" value="ECO:0007669"/>
    <property type="project" value="InterPro"/>
</dbReference>
<feature type="compositionally biased region" description="Low complexity" evidence="6">
    <location>
        <begin position="1"/>
        <end position="19"/>
    </location>
</feature>
<feature type="compositionally biased region" description="Polar residues" evidence="6">
    <location>
        <begin position="329"/>
        <end position="338"/>
    </location>
</feature>
<dbReference type="EMBL" id="JADFTS010000008">
    <property type="protein sequence ID" value="KAF9595058.1"/>
    <property type="molecule type" value="Genomic_DNA"/>
</dbReference>
<comment type="similarity">
    <text evidence="2">Belongs to the TAF12 family.</text>
</comment>
<name>A0A835LGU5_9MAGN</name>
<dbReference type="InterPro" id="IPR009072">
    <property type="entry name" value="Histone-fold"/>
</dbReference>
<evidence type="ECO:0000256" key="3">
    <source>
        <dbReference type="ARBA" id="ARBA00023015"/>
    </source>
</evidence>
<proteinExistence type="inferred from homology"/>
<keyword evidence="7" id="KW-1133">Transmembrane helix</keyword>
<evidence type="ECO:0000256" key="7">
    <source>
        <dbReference type="SAM" id="Phobius"/>
    </source>
</evidence>
<evidence type="ECO:0000256" key="5">
    <source>
        <dbReference type="ARBA" id="ARBA00023242"/>
    </source>
</evidence>
<feature type="compositionally biased region" description="Low complexity" evidence="6">
    <location>
        <begin position="44"/>
        <end position="90"/>
    </location>
</feature>
<dbReference type="InterPro" id="IPR003228">
    <property type="entry name" value="TFIID_TAF12_dom"/>
</dbReference>
<dbReference type="Pfam" id="PF03847">
    <property type="entry name" value="TFIID_20kDa"/>
    <property type="match status" value="2"/>
</dbReference>
<evidence type="ECO:0000313" key="10">
    <source>
        <dbReference type="Proteomes" id="UP000631114"/>
    </source>
</evidence>
<feature type="compositionally biased region" description="Polar residues" evidence="6">
    <location>
        <begin position="279"/>
        <end position="306"/>
    </location>
</feature>
<dbReference type="OrthoDB" id="2193432at2759"/>
<dbReference type="PANTHER" id="PTHR12264:SF21">
    <property type="entry name" value="TRANSCRIPTION INITIATION FACTOR TFIID SUBUNIT 12"/>
    <property type="match status" value="1"/>
</dbReference>
<accession>A0A835LGU5</accession>
<feature type="transmembrane region" description="Helical" evidence="7">
    <location>
        <begin position="407"/>
        <end position="428"/>
    </location>
</feature>
<dbReference type="CDD" id="cd07981">
    <property type="entry name" value="HFD_TAF12"/>
    <property type="match status" value="1"/>
</dbReference>
<keyword evidence="7" id="KW-0472">Membrane</keyword>
<feature type="compositionally biased region" description="Pro residues" evidence="6">
    <location>
        <begin position="22"/>
        <end position="43"/>
    </location>
</feature>
<dbReference type="SUPFAM" id="SSF47113">
    <property type="entry name" value="Histone-fold"/>
    <property type="match status" value="2"/>
</dbReference>
<evidence type="ECO:0000259" key="8">
    <source>
        <dbReference type="Pfam" id="PF03847"/>
    </source>
</evidence>
<gene>
    <name evidence="9" type="ORF">IFM89_036517</name>
</gene>
<dbReference type="GO" id="GO:0017025">
    <property type="term" value="F:TBP-class protein binding"/>
    <property type="evidence" value="ECO:0007669"/>
    <property type="project" value="TreeGrafter"/>
</dbReference>
<evidence type="ECO:0000313" key="9">
    <source>
        <dbReference type="EMBL" id="KAF9595058.1"/>
    </source>
</evidence>
<keyword evidence="4" id="KW-0804">Transcription</keyword>
<dbReference type="Gene3D" id="1.10.20.10">
    <property type="entry name" value="Histone, subunit A"/>
    <property type="match status" value="2"/>
</dbReference>
<keyword evidence="7" id="KW-0812">Transmembrane</keyword>
<evidence type="ECO:0000256" key="1">
    <source>
        <dbReference type="ARBA" id="ARBA00004123"/>
    </source>
</evidence>
<dbReference type="PANTHER" id="PTHR12264">
    <property type="entry name" value="TRANSCRIPTION INITIATION FACTOR TFIID SUBUNIT 12"/>
    <property type="match status" value="1"/>
</dbReference>
<keyword evidence="5" id="KW-0539">Nucleus</keyword>